<evidence type="ECO:0000313" key="2">
    <source>
        <dbReference type="Proteomes" id="UP001189429"/>
    </source>
</evidence>
<evidence type="ECO:0000313" key="1">
    <source>
        <dbReference type="EMBL" id="CAK0797638.1"/>
    </source>
</evidence>
<reference evidence="1" key="1">
    <citation type="submission" date="2023-10" db="EMBL/GenBank/DDBJ databases">
        <authorList>
            <person name="Chen Y."/>
            <person name="Shah S."/>
            <person name="Dougan E. K."/>
            <person name="Thang M."/>
            <person name="Chan C."/>
        </authorList>
    </citation>
    <scope>NUCLEOTIDE SEQUENCE [LARGE SCALE GENOMIC DNA]</scope>
</reference>
<dbReference type="EMBL" id="CAUYUJ010001782">
    <property type="protein sequence ID" value="CAK0797638.1"/>
    <property type="molecule type" value="Genomic_DNA"/>
</dbReference>
<organism evidence="1 2">
    <name type="scientific">Prorocentrum cordatum</name>
    <dbReference type="NCBI Taxonomy" id="2364126"/>
    <lineage>
        <taxon>Eukaryota</taxon>
        <taxon>Sar</taxon>
        <taxon>Alveolata</taxon>
        <taxon>Dinophyceae</taxon>
        <taxon>Prorocentrales</taxon>
        <taxon>Prorocentraceae</taxon>
        <taxon>Prorocentrum</taxon>
    </lineage>
</organism>
<comment type="caution">
    <text evidence="1">The sequence shown here is derived from an EMBL/GenBank/DDBJ whole genome shotgun (WGS) entry which is preliminary data.</text>
</comment>
<protein>
    <submittedName>
        <fullName evidence="1">Uncharacterized protein</fullName>
    </submittedName>
</protein>
<sequence>MAARVEVKRLLQQATDLTMAELDAFMDAGMDEPVKKILMGYQGDFVRRSRVRRPSLSASTEDPGSDGILSNAFSDLSFIDQSFPLKETAGTENVASTQTVNKAIDTHFLDLDAAVSQAFDSREGDEQAKLDMDMAEKLARWQGRRQQKIQKRTQWKHNFNSLNGEHKLGFCSSDCVRCKEATEK</sequence>
<name>A0ABN9PWK3_9DINO</name>
<accession>A0ABN9PWK3</accession>
<proteinExistence type="predicted"/>
<dbReference type="Proteomes" id="UP001189429">
    <property type="component" value="Unassembled WGS sequence"/>
</dbReference>
<keyword evidence="2" id="KW-1185">Reference proteome</keyword>
<gene>
    <name evidence="1" type="ORF">PCOR1329_LOCUS6660</name>
</gene>